<organism evidence="1 2">
    <name type="scientific">Schistosoma mekongi</name>
    <name type="common">Parasitic worm</name>
    <dbReference type="NCBI Taxonomy" id="38744"/>
    <lineage>
        <taxon>Eukaryota</taxon>
        <taxon>Metazoa</taxon>
        <taxon>Spiralia</taxon>
        <taxon>Lophotrochozoa</taxon>
        <taxon>Platyhelminthes</taxon>
        <taxon>Trematoda</taxon>
        <taxon>Digenea</taxon>
        <taxon>Strigeidida</taxon>
        <taxon>Schistosomatoidea</taxon>
        <taxon>Schistosomatidae</taxon>
        <taxon>Schistosoma</taxon>
    </lineage>
</organism>
<accession>A0AAE2D8A9</accession>
<dbReference type="EMBL" id="JALJAT010000002">
    <property type="protein sequence ID" value="KAK4473800.1"/>
    <property type="molecule type" value="Genomic_DNA"/>
</dbReference>
<sequence>MDFSSLFANIRNSECPLSLLKSYVSDGVVLKDFNNCEEIGSLVCFLVSKTYGLGLKILFDCGLDMSASHHVTGDTPLIILCSEGLCGATKQLIDKLGPASLFHSNIIGLTAITQLLCRAHGACSCLESLLSHLYLCSVLLPSDLKTNNFAYKLGSSGLSYSEEVLRKDEGNQVLFTVEELLDRIKSDDIERIISVLQLWIKANLLRMAHTTEDDTVRNAQLTRNTNILEEKLIKPSLSYISCSKNNVSVMSKLGILLFQLIILGQLHRCLLIDMIIQSGPGDSENQNLANM</sequence>
<keyword evidence="2" id="KW-1185">Reference proteome</keyword>
<dbReference type="Proteomes" id="UP001292079">
    <property type="component" value="Unassembled WGS sequence"/>
</dbReference>
<comment type="caution">
    <text evidence="1">The sequence shown here is derived from an EMBL/GenBank/DDBJ whole genome shotgun (WGS) entry which is preliminary data.</text>
</comment>
<evidence type="ECO:0000313" key="2">
    <source>
        <dbReference type="Proteomes" id="UP001292079"/>
    </source>
</evidence>
<gene>
    <name evidence="1" type="ORF">MN116_003135</name>
</gene>
<dbReference type="AlphaFoldDB" id="A0AAE2D8A9"/>
<name>A0AAE2D8A9_SCHME</name>
<protein>
    <submittedName>
        <fullName evidence="1">Uncharacterized protein</fullName>
    </submittedName>
</protein>
<proteinExistence type="predicted"/>
<reference evidence="1" key="1">
    <citation type="submission" date="2022-04" db="EMBL/GenBank/DDBJ databases">
        <authorList>
            <person name="Xu L."/>
            <person name="Lv Z."/>
        </authorList>
    </citation>
    <scope>NUCLEOTIDE SEQUENCE</scope>
    <source>
        <strain evidence="1">LV_2022a</strain>
    </source>
</reference>
<reference evidence="1" key="2">
    <citation type="journal article" date="2023" name="Infect Dis Poverty">
        <title>Chromosome-scale genome of the human blood fluke Schistosoma mekongi and its implications for public health.</title>
        <authorList>
            <person name="Zhou M."/>
            <person name="Xu L."/>
            <person name="Xu D."/>
            <person name="Chen W."/>
            <person name="Khan J."/>
            <person name="Hu Y."/>
            <person name="Huang H."/>
            <person name="Wei H."/>
            <person name="Zhang Y."/>
            <person name="Chusongsang P."/>
            <person name="Tanasarnprasert K."/>
            <person name="Hu X."/>
            <person name="Limpanont Y."/>
            <person name="Lv Z."/>
        </authorList>
    </citation>
    <scope>NUCLEOTIDE SEQUENCE</scope>
    <source>
        <strain evidence="1">LV_2022a</strain>
    </source>
</reference>
<evidence type="ECO:0000313" key="1">
    <source>
        <dbReference type="EMBL" id="KAK4473800.1"/>
    </source>
</evidence>